<evidence type="ECO:0000256" key="1">
    <source>
        <dbReference type="ARBA" id="ARBA00004651"/>
    </source>
</evidence>
<dbReference type="EMBL" id="GEDC01007038">
    <property type="protein sequence ID" value="JAS30260.1"/>
    <property type="molecule type" value="Transcribed_RNA"/>
</dbReference>
<evidence type="ECO:0000256" key="12">
    <source>
        <dbReference type="SAM" id="MobiDB-lite"/>
    </source>
</evidence>
<keyword evidence="8 11" id="KW-0675">Receptor</keyword>
<accession>A0A1B6DX71</accession>
<dbReference type="GO" id="GO:0005886">
    <property type="term" value="C:plasma membrane"/>
    <property type="evidence" value="ECO:0007669"/>
    <property type="project" value="UniProtKB-SubCell"/>
</dbReference>
<evidence type="ECO:0000256" key="5">
    <source>
        <dbReference type="ARBA" id="ARBA00022989"/>
    </source>
</evidence>
<comment type="subcellular location">
    <subcellularLocation>
        <location evidence="1">Cell membrane</location>
        <topology evidence="1">Multi-pass membrane protein</topology>
    </subcellularLocation>
</comment>
<evidence type="ECO:0000256" key="10">
    <source>
        <dbReference type="ARBA" id="ARBA00023224"/>
    </source>
</evidence>
<keyword evidence="3" id="KW-1003">Cell membrane</keyword>
<dbReference type="AlphaFoldDB" id="A0A1B6DX71"/>
<gene>
    <name evidence="15" type="ORF">g.6559</name>
</gene>
<dbReference type="SUPFAM" id="SSF81321">
    <property type="entry name" value="Family A G protein-coupled receptor-like"/>
    <property type="match status" value="1"/>
</dbReference>
<dbReference type="PRINTS" id="PR00237">
    <property type="entry name" value="GPCRRHODOPSN"/>
</dbReference>
<feature type="transmembrane region" description="Helical" evidence="13">
    <location>
        <begin position="282"/>
        <end position="304"/>
    </location>
</feature>
<sequence>LLRCFVDSFVAGLTTFVYKMNETEVDSFTTMYFLDSSTTMSPFTSLRTSTTLTIGQILYRIVVSGLGLLVIALNGLVVVSSGLILKKNLQPKSTYMFLGNVAFCDLVTGVSVIFGNLYPKTMRSHGVCCVQIAFIVSGTLASAWSVGLVALDRFFYIIYGLQYTQWIYGSRVRFMILLSWIIAIAIGTFAVVNVDEHLTNNGKICWLVLVISKELLADVVLLGWIPLFMNAFLYIIILHTAIKKIIQLKEVKDSGSKNINELRMSSKKNSSSTTTKMKAIKVVALTTGAYTVTWGPYCIAAIAYRFCQDPKTCKTIAQLIASPFAILCFTNSLLNPIIYAWWHKPFRSNILKIIRLNKKHEISNNKKKNLSQTTSTGGSRGMSQSTKSVSRTSDTSEDHSRTAPTLQATSTTEDKSKTASMKNDTHATTSKTNYEQEITHL</sequence>
<keyword evidence="7 13" id="KW-0472">Membrane</keyword>
<evidence type="ECO:0000256" key="9">
    <source>
        <dbReference type="ARBA" id="ARBA00023180"/>
    </source>
</evidence>
<evidence type="ECO:0000313" key="15">
    <source>
        <dbReference type="EMBL" id="JAS30260.1"/>
    </source>
</evidence>
<dbReference type="GO" id="GO:0001973">
    <property type="term" value="P:G protein-coupled adenosine receptor signaling pathway"/>
    <property type="evidence" value="ECO:0007669"/>
    <property type="project" value="TreeGrafter"/>
</dbReference>
<dbReference type="PANTHER" id="PTHR24246">
    <property type="entry name" value="OLFACTORY RECEPTOR AND ADENOSINE RECEPTOR"/>
    <property type="match status" value="1"/>
</dbReference>
<dbReference type="InterPro" id="IPR017452">
    <property type="entry name" value="GPCR_Rhodpsn_7TM"/>
</dbReference>
<keyword evidence="6 11" id="KW-0297">G-protein coupled receptor</keyword>
<dbReference type="GO" id="GO:0007189">
    <property type="term" value="P:adenylate cyclase-activating G protein-coupled receptor signaling pathway"/>
    <property type="evidence" value="ECO:0007669"/>
    <property type="project" value="TreeGrafter"/>
</dbReference>
<dbReference type="Gene3D" id="1.20.1070.10">
    <property type="entry name" value="Rhodopsin 7-helix transmembrane proteins"/>
    <property type="match status" value="1"/>
</dbReference>
<keyword evidence="9" id="KW-0325">Glycoprotein</keyword>
<feature type="transmembrane region" description="Helical" evidence="13">
    <location>
        <begin position="57"/>
        <end position="85"/>
    </location>
</feature>
<organism evidence="15">
    <name type="scientific">Clastoptera arizonana</name>
    <name type="common">Arizona spittle bug</name>
    <dbReference type="NCBI Taxonomy" id="38151"/>
    <lineage>
        <taxon>Eukaryota</taxon>
        <taxon>Metazoa</taxon>
        <taxon>Ecdysozoa</taxon>
        <taxon>Arthropoda</taxon>
        <taxon>Hexapoda</taxon>
        <taxon>Insecta</taxon>
        <taxon>Pterygota</taxon>
        <taxon>Neoptera</taxon>
        <taxon>Paraneoptera</taxon>
        <taxon>Hemiptera</taxon>
        <taxon>Auchenorrhyncha</taxon>
        <taxon>Cercopoidea</taxon>
        <taxon>Clastopteridae</taxon>
        <taxon>Clastoptera</taxon>
    </lineage>
</organism>
<feature type="transmembrane region" description="Helical" evidence="13">
    <location>
        <begin position="130"/>
        <end position="151"/>
    </location>
</feature>
<name>A0A1B6DX71_9HEMI</name>
<dbReference type="PROSITE" id="PS50262">
    <property type="entry name" value="G_PROTEIN_RECEP_F1_2"/>
    <property type="match status" value="1"/>
</dbReference>
<dbReference type="InterPro" id="IPR000276">
    <property type="entry name" value="GPCR_Rhodpsn"/>
</dbReference>
<evidence type="ECO:0000259" key="14">
    <source>
        <dbReference type="PROSITE" id="PS50262"/>
    </source>
</evidence>
<feature type="compositionally biased region" description="Polar residues" evidence="12">
    <location>
        <begin position="402"/>
        <end position="411"/>
    </location>
</feature>
<feature type="transmembrane region" description="Helical" evidence="13">
    <location>
        <begin position="316"/>
        <end position="342"/>
    </location>
</feature>
<feature type="compositionally biased region" description="Polar residues" evidence="12">
    <location>
        <begin position="370"/>
        <end position="393"/>
    </location>
</feature>
<dbReference type="CDD" id="cd00637">
    <property type="entry name" value="7tm_classA_rhodopsin-like"/>
    <property type="match status" value="1"/>
</dbReference>
<evidence type="ECO:0000256" key="3">
    <source>
        <dbReference type="ARBA" id="ARBA00022475"/>
    </source>
</evidence>
<feature type="transmembrane region" description="Helical" evidence="13">
    <location>
        <begin position="97"/>
        <end position="118"/>
    </location>
</feature>
<evidence type="ECO:0000256" key="7">
    <source>
        <dbReference type="ARBA" id="ARBA00023136"/>
    </source>
</evidence>
<feature type="domain" description="G-protein coupled receptors family 1 profile" evidence="14">
    <location>
        <begin position="75"/>
        <end position="339"/>
    </location>
</feature>
<evidence type="ECO:0000256" key="8">
    <source>
        <dbReference type="ARBA" id="ARBA00023170"/>
    </source>
</evidence>
<dbReference type="PANTHER" id="PTHR24246:SF27">
    <property type="entry name" value="ADENOSINE RECEPTOR, ISOFORM A"/>
    <property type="match status" value="1"/>
</dbReference>
<keyword evidence="5 13" id="KW-1133">Transmembrane helix</keyword>
<feature type="compositionally biased region" description="Polar residues" evidence="12">
    <location>
        <begin position="418"/>
        <end position="441"/>
    </location>
</feature>
<proteinExistence type="inferred from homology"/>
<evidence type="ECO:0000256" key="11">
    <source>
        <dbReference type="RuleBase" id="RU000688"/>
    </source>
</evidence>
<evidence type="ECO:0000256" key="2">
    <source>
        <dbReference type="ARBA" id="ARBA00010663"/>
    </source>
</evidence>
<comment type="similarity">
    <text evidence="2 11">Belongs to the G-protein coupled receptor 1 family.</text>
</comment>
<evidence type="ECO:0000256" key="13">
    <source>
        <dbReference type="SAM" id="Phobius"/>
    </source>
</evidence>
<dbReference type="Pfam" id="PF00001">
    <property type="entry name" value="7tm_1"/>
    <property type="match status" value="1"/>
</dbReference>
<feature type="transmembrane region" description="Helical" evidence="13">
    <location>
        <begin position="172"/>
        <end position="192"/>
    </location>
</feature>
<feature type="non-terminal residue" evidence="15">
    <location>
        <position position="1"/>
    </location>
</feature>
<dbReference type="PROSITE" id="PS00237">
    <property type="entry name" value="G_PROTEIN_RECEP_F1_1"/>
    <property type="match status" value="1"/>
</dbReference>
<feature type="region of interest" description="Disordered" evidence="12">
    <location>
        <begin position="364"/>
        <end position="441"/>
    </location>
</feature>
<dbReference type="GO" id="GO:0004930">
    <property type="term" value="F:G protein-coupled receptor activity"/>
    <property type="evidence" value="ECO:0007669"/>
    <property type="project" value="UniProtKB-KW"/>
</dbReference>
<protein>
    <recommendedName>
        <fullName evidence="14">G-protein coupled receptors family 1 profile domain-containing protein</fullName>
    </recommendedName>
</protein>
<keyword evidence="10 11" id="KW-0807">Transducer</keyword>
<keyword evidence="4 11" id="KW-0812">Transmembrane</keyword>
<feature type="transmembrane region" description="Helical" evidence="13">
    <location>
        <begin position="221"/>
        <end position="242"/>
    </location>
</feature>
<evidence type="ECO:0000256" key="4">
    <source>
        <dbReference type="ARBA" id="ARBA00022692"/>
    </source>
</evidence>
<reference evidence="15" key="1">
    <citation type="submission" date="2015-12" db="EMBL/GenBank/DDBJ databases">
        <title>De novo transcriptome assembly of four potential Pierce s Disease insect vectors from Arizona vineyards.</title>
        <authorList>
            <person name="Tassone E.E."/>
        </authorList>
    </citation>
    <scope>NUCLEOTIDE SEQUENCE</scope>
</reference>
<evidence type="ECO:0000256" key="6">
    <source>
        <dbReference type="ARBA" id="ARBA00023040"/>
    </source>
</evidence>